<proteinExistence type="predicted"/>
<dbReference type="AlphaFoldDB" id="A0A1I6FJF3"/>
<dbReference type="OrthoDB" id="3694745at2"/>
<protein>
    <recommendedName>
        <fullName evidence="3">Universal stress protein family protein</fullName>
    </recommendedName>
</protein>
<accession>A0A1I6FJF3</accession>
<evidence type="ECO:0000313" key="2">
    <source>
        <dbReference type="Proteomes" id="UP000198583"/>
    </source>
</evidence>
<evidence type="ECO:0008006" key="3">
    <source>
        <dbReference type="Google" id="ProtNLM"/>
    </source>
</evidence>
<dbReference type="EMBL" id="FOYL01000027">
    <property type="protein sequence ID" value="SFR30066.1"/>
    <property type="molecule type" value="Genomic_DNA"/>
</dbReference>
<dbReference type="Proteomes" id="UP000198583">
    <property type="component" value="Unassembled WGS sequence"/>
</dbReference>
<gene>
    <name evidence="1" type="ORF">SAMN04488564_1272</name>
</gene>
<dbReference type="RefSeq" id="WP_143139108.1">
    <property type="nucleotide sequence ID" value="NZ_FOYL01000027.1"/>
</dbReference>
<keyword evidence="2" id="KW-1185">Reference proteome</keyword>
<organism evidence="1 2">
    <name type="scientific">Lentzea waywayandensis</name>
    <dbReference type="NCBI Taxonomy" id="84724"/>
    <lineage>
        <taxon>Bacteria</taxon>
        <taxon>Bacillati</taxon>
        <taxon>Actinomycetota</taxon>
        <taxon>Actinomycetes</taxon>
        <taxon>Pseudonocardiales</taxon>
        <taxon>Pseudonocardiaceae</taxon>
        <taxon>Lentzea</taxon>
    </lineage>
</organism>
<evidence type="ECO:0000313" key="1">
    <source>
        <dbReference type="EMBL" id="SFR30066.1"/>
    </source>
</evidence>
<reference evidence="2" key="1">
    <citation type="submission" date="2016-10" db="EMBL/GenBank/DDBJ databases">
        <authorList>
            <person name="Varghese N."/>
            <person name="Submissions S."/>
        </authorList>
    </citation>
    <scope>NUCLEOTIDE SEQUENCE [LARGE SCALE GENOMIC DNA]</scope>
    <source>
        <strain evidence="2">DSM 44232</strain>
    </source>
</reference>
<sequence>MAKSTIKAPVTQVPRRKRSVAKVDASRLRGSVVVGVDGSSAGYHAFEWAARHAVATCTDLQVYDMSARSGPLAGDETLHRVLRRLPTLTAHFRLGGTNPVRTMTTSGAEQDILVLAGSGHTSDSAGLKRRLIQAAITRTRSATVLVQGRPEAIRGEYGWVTAVVGRGHEVAVLDSAITLCRVRGAQLRVVHLRPLLPGQGNLVNDSVVSSAAAYLRDAAPDLSADFILDRRQPHESFAALHSDLVVLERGHQGAALITRTALYHAACPVLIVQC</sequence>
<name>A0A1I6FJF3_9PSEU</name>
<dbReference type="Gene3D" id="3.40.50.12370">
    <property type="match status" value="1"/>
</dbReference>